<accession>V8QM15</accession>
<keyword evidence="2" id="KW-1185">Reference proteome</keyword>
<dbReference type="EMBL" id="AYXT01000013">
    <property type="protein sequence ID" value="ETF00692.1"/>
    <property type="molecule type" value="Genomic_DNA"/>
</dbReference>
<sequence>METIQIEEVQNTDVPATPGIAFAGGFYFGQININGVAHALVVSPKEAGEFEGVWGEYGQAVDARSMVDGLTNTLAMAAAESELAQQALALTINDKSDWYIPARDELEVLYRNLKPTARLNGCWWRDGENMNAVPPTAAYTKDNPAQTAATAFQDDGEQAMADDCYWTSTQVSADSAAIQLFYDGYQGYYGKGIEFRVRVVRRLKIL</sequence>
<comment type="caution">
    <text evidence="1">The sequence shown here is derived from an EMBL/GenBank/DDBJ whole genome shotgun (WGS) entry which is preliminary data.</text>
</comment>
<evidence type="ECO:0008006" key="3">
    <source>
        <dbReference type="Google" id="ProtNLM"/>
    </source>
</evidence>
<gene>
    <name evidence="1" type="ORF">W822_20125</name>
</gene>
<evidence type="ECO:0000313" key="1">
    <source>
        <dbReference type="EMBL" id="ETF00692.1"/>
    </source>
</evidence>
<dbReference type="PATRIC" id="fig|1424334.3.peg.4035"/>
<dbReference type="RefSeq" id="WP_024006952.1">
    <property type="nucleotide sequence ID" value="NZ_KI650982.1"/>
</dbReference>
<organism evidence="1 2">
    <name type="scientific">Advenella kashmirensis W13003</name>
    <dbReference type="NCBI Taxonomy" id="1424334"/>
    <lineage>
        <taxon>Bacteria</taxon>
        <taxon>Pseudomonadati</taxon>
        <taxon>Pseudomonadota</taxon>
        <taxon>Betaproteobacteria</taxon>
        <taxon>Burkholderiales</taxon>
        <taxon>Alcaligenaceae</taxon>
    </lineage>
</organism>
<dbReference type="OrthoDB" id="7349818at2"/>
<dbReference type="HOGENOM" id="CLU_098648_0_0_4"/>
<dbReference type="STRING" id="1424334.W822_20125"/>
<dbReference type="eggNOG" id="ENOG5032R37">
    <property type="taxonomic scope" value="Bacteria"/>
</dbReference>
<protein>
    <recommendedName>
        <fullName evidence="3">DUF1566 domain-containing protein</fullName>
    </recommendedName>
</protein>
<reference evidence="1 2" key="1">
    <citation type="journal article" date="2014" name="Genome Announc.">
        <title>Draft Genome Sequence of Advenella kashmirensis Strain W13003, a Polycyclic Aromatic Hydrocarbon-Degrading Bacterium.</title>
        <authorList>
            <person name="Wang X."/>
            <person name="Jin D."/>
            <person name="Zhou L."/>
            <person name="Wu L."/>
            <person name="An W."/>
            <person name="Zhao L."/>
        </authorList>
    </citation>
    <scope>NUCLEOTIDE SEQUENCE [LARGE SCALE GENOMIC DNA]</scope>
    <source>
        <strain evidence="1 2">W13003</strain>
    </source>
</reference>
<dbReference type="AlphaFoldDB" id="V8QM15"/>
<dbReference type="Proteomes" id="UP000018733">
    <property type="component" value="Unassembled WGS sequence"/>
</dbReference>
<proteinExistence type="predicted"/>
<evidence type="ECO:0000313" key="2">
    <source>
        <dbReference type="Proteomes" id="UP000018733"/>
    </source>
</evidence>
<name>V8QM15_9BURK</name>